<dbReference type="PANTHER" id="PTHR43394">
    <property type="entry name" value="ATP-DEPENDENT PERMEASE MDL1, MITOCHONDRIAL"/>
    <property type="match status" value="1"/>
</dbReference>
<feature type="transmembrane region" description="Helical" evidence="5">
    <location>
        <begin position="234"/>
        <end position="259"/>
    </location>
</feature>
<keyword evidence="2 5" id="KW-0812">Transmembrane</keyword>
<sequence>MRSERALLLGVARRRARPLALGCSASMVHQACEALVPLAIGLAVDHAVDGGGHGALIVAVSAVLALFVVLAACGGFQYWILSVTLQREAHELRVRAANRILADPAAGRGRTAGELMAVLTSDTAAVAAIIQAAALIGSGFTGLAVTVVVLVRIDLGLGLGLVLAVPLLMAGIDRIGPWLERKVAAQQQTGGLAAAFAAELVTALRPIRGFGGIGEAARRYRGVSRRSRDAALDAATASAVVAAAGLVATVLVVIATAAVAGQMALSGRITVGELITVVAMASFVADPVQRVASGVQKVAVSRAGAARVVPLLSASVITSGPRVTGWEAELHPGEMLGVVTTDPAVAQRVTDELAQLTSPQFLVEPAAAYLLGGTREAALDTGRDTAPEWTERALRTAAADTVETTALQGGGTNLSGGQRQRLALARALAADPAVLVLRDPLTAVDAVTEDTIARQLRLLRDQDRHTTVVVTTSPPLLMTCDRVVFVPSATRETVTGPHRVLMERPDYREAVLR</sequence>
<keyword evidence="8" id="KW-0547">Nucleotide-binding</keyword>
<feature type="transmembrane region" description="Helical" evidence="5">
    <location>
        <begin position="124"/>
        <end position="149"/>
    </location>
</feature>
<dbReference type="Gene3D" id="1.20.1560.10">
    <property type="entry name" value="ABC transporter type 1, transmembrane domain"/>
    <property type="match status" value="1"/>
</dbReference>
<feature type="domain" description="ABC transmembrane type-1" evidence="7">
    <location>
        <begin position="20"/>
        <end position="293"/>
    </location>
</feature>
<evidence type="ECO:0000313" key="8">
    <source>
        <dbReference type="EMBL" id="GAA3600622.1"/>
    </source>
</evidence>
<dbReference type="PANTHER" id="PTHR43394:SF1">
    <property type="entry name" value="ATP-BINDING CASSETTE SUB-FAMILY B MEMBER 10, MITOCHONDRIAL"/>
    <property type="match status" value="1"/>
</dbReference>
<dbReference type="Gene3D" id="3.40.50.300">
    <property type="entry name" value="P-loop containing nucleotide triphosphate hydrolases"/>
    <property type="match status" value="1"/>
</dbReference>
<dbReference type="InterPro" id="IPR003439">
    <property type="entry name" value="ABC_transporter-like_ATP-bd"/>
</dbReference>
<name>A0ABP6Z7Y2_9ACTN</name>
<accession>A0ABP6Z7Y2</accession>
<evidence type="ECO:0000256" key="3">
    <source>
        <dbReference type="ARBA" id="ARBA00022989"/>
    </source>
</evidence>
<dbReference type="Proteomes" id="UP001501074">
    <property type="component" value="Unassembled WGS sequence"/>
</dbReference>
<evidence type="ECO:0000256" key="1">
    <source>
        <dbReference type="ARBA" id="ARBA00004651"/>
    </source>
</evidence>
<dbReference type="Pfam" id="PF00005">
    <property type="entry name" value="ABC_tran"/>
    <property type="match status" value="1"/>
</dbReference>
<organism evidence="8 9">
    <name type="scientific">Kineosporia mesophila</name>
    <dbReference type="NCBI Taxonomy" id="566012"/>
    <lineage>
        <taxon>Bacteria</taxon>
        <taxon>Bacillati</taxon>
        <taxon>Actinomycetota</taxon>
        <taxon>Actinomycetes</taxon>
        <taxon>Kineosporiales</taxon>
        <taxon>Kineosporiaceae</taxon>
        <taxon>Kineosporia</taxon>
    </lineage>
</organism>
<evidence type="ECO:0000259" key="6">
    <source>
        <dbReference type="PROSITE" id="PS50893"/>
    </source>
</evidence>
<dbReference type="EMBL" id="BAAAZO010000002">
    <property type="protein sequence ID" value="GAA3600622.1"/>
    <property type="molecule type" value="Genomic_DNA"/>
</dbReference>
<dbReference type="SUPFAM" id="SSF52540">
    <property type="entry name" value="P-loop containing nucleoside triphosphate hydrolases"/>
    <property type="match status" value="1"/>
</dbReference>
<keyword evidence="4 5" id="KW-0472">Membrane</keyword>
<keyword evidence="9" id="KW-1185">Reference proteome</keyword>
<dbReference type="SUPFAM" id="SSF90123">
    <property type="entry name" value="ABC transporter transmembrane region"/>
    <property type="match status" value="1"/>
</dbReference>
<reference evidence="9" key="1">
    <citation type="journal article" date="2019" name="Int. J. Syst. Evol. Microbiol.">
        <title>The Global Catalogue of Microorganisms (GCM) 10K type strain sequencing project: providing services to taxonomists for standard genome sequencing and annotation.</title>
        <authorList>
            <consortium name="The Broad Institute Genomics Platform"/>
            <consortium name="The Broad Institute Genome Sequencing Center for Infectious Disease"/>
            <person name="Wu L."/>
            <person name="Ma J."/>
        </authorList>
    </citation>
    <scope>NUCLEOTIDE SEQUENCE [LARGE SCALE GENOMIC DNA]</scope>
    <source>
        <strain evidence="9">JCM 16902</strain>
    </source>
</reference>
<feature type="domain" description="ABC transporter" evidence="6">
    <location>
        <begin position="247"/>
        <end position="513"/>
    </location>
</feature>
<dbReference type="InterPro" id="IPR027417">
    <property type="entry name" value="P-loop_NTPase"/>
</dbReference>
<evidence type="ECO:0000256" key="4">
    <source>
        <dbReference type="ARBA" id="ARBA00023136"/>
    </source>
</evidence>
<feature type="transmembrane region" description="Helical" evidence="5">
    <location>
        <begin position="56"/>
        <end position="81"/>
    </location>
</feature>
<dbReference type="InterPro" id="IPR017871">
    <property type="entry name" value="ABC_transporter-like_CS"/>
</dbReference>
<gene>
    <name evidence="8" type="ORF">GCM10022223_15320</name>
</gene>
<evidence type="ECO:0000256" key="2">
    <source>
        <dbReference type="ARBA" id="ARBA00022692"/>
    </source>
</evidence>
<evidence type="ECO:0000256" key="5">
    <source>
        <dbReference type="SAM" id="Phobius"/>
    </source>
</evidence>
<dbReference type="PROSITE" id="PS00211">
    <property type="entry name" value="ABC_TRANSPORTER_1"/>
    <property type="match status" value="1"/>
</dbReference>
<dbReference type="InterPro" id="IPR039421">
    <property type="entry name" value="Type_1_exporter"/>
</dbReference>
<evidence type="ECO:0000313" key="9">
    <source>
        <dbReference type="Proteomes" id="UP001501074"/>
    </source>
</evidence>
<dbReference type="PROSITE" id="PS50893">
    <property type="entry name" value="ABC_TRANSPORTER_2"/>
    <property type="match status" value="1"/>
</dbReference>
<comment type="caution">
    <text evidence="8">The sequence shown here is derived from an EMBL/GenBank/DDBJ whole genome shotgun (WGS) entry which is preliminary data.</text>
</comment>
<dbReference type="CDD" id="cd07346">
    <property type="entry name" value="ABC_6TM_exporters"/>
    <property type="match status" value="1"/>
</dbReference>
<dbReference type="InterPro" id="IPR011527">
    <property type="entry name" value="ABC1_TM_dom"/>
</dbReference>
<dbReference type="Pfam" id="PF00664">
    <property type="entry name" value="ABC_membrane"/>
    <property type="match status" value="1"/>
</dbReference>
<dbReference type="PROSITE" id="PS50929">
    <property type="entry name" value="ABC_TM1F"/>
    <property type="match status" value="1"/>
</dbReference>
<comment type="subcellular location">
    <subcellularLocation>
        <location evidence="1">Cell membrane</location>
        <topology evidence="1">Multi-pass membrane protein</topology>
    </subcellularLocation>
</comment>
<dbReference type="GO" id="GO:0005524">
    <property type="term" value="F:ATP binding"/>
    <property type="evidence" value="ECO:0007669"/>
    <property type="project" value="UniProtKB-KW"/>
</dbReference>
<evidence type="ECO:0000259" key="7">
    <source>
        <dbReference type="PROSITE" id="PS50929"/>
    </source>
</evidence>
<dbReference type="InterPro" id="IPR036640">
    <property type="entry name" value="ABC1_TM_sf"/>
</dbReference>
<keyword evidence="3 5" id="KW-1133">Transmembrane helix</keyword>
<keyword evidence="8" id="KW-0067">ATP-binding</keyword>
<dbReference type="RefSeq" id="WP_231486278.1">
    <property type="nucleotide sequence ID" value="NZ_BAAAZO010000002.1"/>
</dbReference>
<feature type="transmembrane region" description="Helical" evidence="5">
    <location>
        <begin position="21"/>
        <end position="44"/>
    </location>
</feature>
<protein>
    <submittedName>
        <fullName evidence="8">ABC transporter ATP-binding protein</fullName>
    </submittedName>
</protein>
<proteinExistence type="predicted"/>
<feature type="transmembrane region" description="Helical" evidence="5">
    <location>
        <begin position="155"/>
        <end position="172"/>
    </location>
</feature>